<reference evidence="1" key="1">
    <citation type="submission" date="2014-11" db="EMBL/GenBank/DDBJ databases">
        <authorList>
            <person name="Amaro Gonzalez C."/>
        </authorList>
    </citation>
    <scope>NUCLEOTIDE SEQUENCE</scope>
</reference>
<name>A0A0E9P5L4_ANGAN</name>
<organism evidence="1">
    <name type="scientific">Anguilla anguilla</name>
    <name type="common">European freshwater eel</name>
    <name type="synonym">Muraena anguilla</name>
    <dbReference type="NCBI Taxonomy" id="7936"/>
    <lineage>
        <taxon>Eukaryota</taxon>
        <taxon>Metazoa</taxon>
        <taxon>Chordata</taxon>
        <taxon>Craniata</taxon>
        <taxon>Vertebrata</taxon>
        <taxon>Euteleostomi</taxon>
        <taxon>Actinopterygii</taxon>
        <taxon>Neopterygii</taxon>
        <taxon>Teleostei</taxon>
        <taxon>Anguilliformes</taxon>
        <taxon>Anguillidae</taxon>
        <taxon>Anguilla</taxon>
    </lineage>
</organism>
<accession>A0A0E9P5L4</accession>
<reference evidence="1" key="2">
    <citation type="journal article" date="2015" name="Fish Shellfish Immunol.">
        <title>Early steps in the European eel (Anguilla anguilla)-Vibrio vulnificus interaction in the gills: Role of the RtxA13 toxin.</title>
        <authorList>
            <person name="Callol A."/>
            <person name="Pajuelo D."/>
            <person name="Ebbesson L."/>
            <person name="Teles M."/>
            <person name="MacKenzie S."/>
            <person name="Amaro C."/>
        </authorList>
    </citation>
    <scope>NUCLEOTIDE SEQUENCE</scope>
</reference>
<sequence length="28" mass="3208">MSILYNYGITHNEIHTICETTASCYEPC</sequence>
<dbReference type="AlphaFoldDB" id="A0A0E9P5L4"/>
<dbReference type="EMBL" id="GBXM01108786">
    <property type="protein sequence ID" value="JAG99790.1"/>
    <property type="molecule type" value="Transcribed_RNA"/>
</dbReference>
<evidence type="ECO:0000313" key="1">
    <source>
        <dbReference type="EMBL" id="JAG99790.1"/>
    </source>
</evidence>
<protein>
    <submittedName>
        <fullName evidence="1">Uncharacterized protein</fullName>
    </submittedName>
</protein>
<proteinExistence type="predicted"/>